<dbReference type="RefSeq" id="WP_087358944.1">
    <property type="nucleotide sequence ID" value="NZ_JACJKO010000009.1"/>
</dbReference>
<keyword evidence="2" id="KW-0597">Phosphoprotein</keyword>
<keyword evidence="1" id="KW-0813">Transport</keyword>
<dbReference type="Gene3D" id="3.40.50.2300">
    <property type="match status" value="1"/>
</dbReference>
<dbReference type="Pfam" id="PF02302">
    <property type="entry name" value="PTS_IIB"/>
    <property type="match status" value="1"/>
</dbReference>
<reference evidence="9 10" key="1">
    <citation type="journal article" date="2018" name="BMC Genomics">
        <title>Whole genome sequencing and function prediction of 133 gut anaerobes isolated from chicken caecum in pure cultures.</title>
        <authorList>
            <person name="Medvecky M."/>
            <person name="Cejkova D."/>
            <person name="Polansky O."/>
            <person name="Karasova D."/>
            <person name="Kubasova T."/>
            <person name="Cizek A."/>
            <person name="Rychlik I."/>
        </authorList>
    </citation>
    <scope>NUCLEOTIDE SEQUENCE [LARGE SCALE GENOMIC DNA]</scope>
    <source>
        <strain evidence="9 10">An13</strain>
    </source>
</reference>
<evidence type="ECO:0000256" key="3">
    <source>
        <dbReference type="ARBA" id="ARBA00022597"/>
    </source>
</evidence>
<keyword evidence="10" id="KW-1185">Reference proteome</keyword>
<comment type="caution">
    <text evidence="9">The sequence shown here is derived from an EMBL/GenBank/DDBJ whole genome shotgun (WGS) entry which is preliminary data.</text>
</comment>
<feature type="domain" description="PTS EIIB type-3" evidence="8">
    <location>
        <begin position="1"/>
        <end position="99"/>
    </location>
</feature>
<evidence type="ECO:0000256" key="6">
    <source>
        <dbReference type="ARBA" id="ARBA00022777"/>
    </source>
</evidence>
<dbReference type="AlphaFoldDB" id="A0A1Y4SVH5"/>
<evidence type="ECO:0000256" key="2">
    <source>
        <dbReference type="ARBA" id="ARBA00022553"/>
    </source>
</evidence>
<evidence type="ECO:0000256" key="5">
    <source>
        <dbReference type="ARBA" id="ARBA00022683"/>
    </source>
</evidence>
<protein>
    <recommendedName>
        <fullName evidence="8">PTS EIIB type-3 domain-containing protein</fullName>
    </recommendedName>
</protein>
<accession>A0A1Y4SVH5</accession>
<dbReference type="OrthoDB" id="2334827at2"/>
<dbReference type="InterPro" id="IPR013012">
    <property type="entry name" value="PTS_EIIB_3"/>
</dbReference>
<dbReference type="PANTHER" id="PTHR34581:SF2">
    <property type="entry name" value="PTS SYSTEM N,N'-DIACETYLCHITOBIOSE-SPECIFIC EIIB COMPONENT"/>
    <property type="match status" value="1"/>
</dbReference>
<dbReference type="PROSITE" id="PS51100">
    <property type="entry name" value="PTS_EIIB_TYPE_3"/>
    <property type="match status" value="1"/>
</dbReference>
<dbReference type="GO" id="GO:0016301">
    <property type="term" value="F:kinase activity"/>
    <property type="evidence" value="ECO:0007669"/>
    <property type="project" value="UniProtKB-KW"/>
</dbReference>
<keyword evidence="5" id="KW-0598">Phosphotransferase system</keyword>
<feature type="modified residue" description="Phosphocysteine; by EIIA" evidence="7">
    <location>
        <position position="7"/>
    </location>
</feature>
<evidence type="ECO:0000313" key="10">
    <source>
        <dbReference type="Proteomes" id="UP000195305"/>
    </source>
</evidence>
<gene>
    <name evidence="9" type="ORF">B5E75_10315</name>
</gene>
<dbReference type="SUPFAM" id="SSF52794">
    <property type="entry name" value="PTS system IIB component-like"/>
    <property type="match status" value="1"/>
</dbReference>
<dbReference type="InterPro" id="IPR003501">
    <property type="entry name" value="PTS_EIIB_2/3"/>
</dbReference>
<organism evidence="9 10">
    <name type="scientific">Massilimicrobiota timonensis</name>
    <dbReference type="NCBI Taxonomy" id="1776392"/>
    <lineage>
        <taxon>Bacteria</taxon>
        <taxon>Bacillati</taxon>
        <taxon>Bacillota</taxon>
        <taxon>Erysipelotrichia</taxon>
        <taxon>Erysipelotrichales</taxon>
        <taxon>Erysipelotrichaceae</taxon>
        <taxon>Massilimicrobiota</taxon>
    </lineage>
</organism>
<proteinExistence type="predicted"/>
<name>A0A1Y4SVH5_9FIRM</name>
<dbReference type="InterPro" id="IPR051819">
    <property type="entry name" value="PTS_sugar-specific_EIIB"/>
</dbReference>
<evidence type="ECO:0000256" key="4">
    <source>
        <dbReference type="ARBA" id="ARBA00022679"/>
    </source>
</evidence>
<keyword evidence="6" id="KW-0418">Kinase</keyword>
<dbReference type="Proteomes" id="UP000195305">
    <property type="component" value="Unassembled WGS sequence"/>
</dbReference>
<dbReference type="GO" id="GO:0008982">
    <property type="term" value="F:protein-N(PI)-phosphohistidine-sugar phosphotransferase activity"/>
    <property type="evidence" value="ECO:0007669"/>
    <property type="project" value="InterPro"/>
</dbReference>
<evidence type="ECO:0000256" key="7">
    <source>
        <dbReference type="PROSITE-ProRule" id="PRU00423"/>
    </source>
</evidence>
<keyword evidence="3" id="KW-0762">Sugar transport</keyword>
<evidence type="ECO:0000313" key="9">
    <source>
        <dbReference type="EMBL" id="OUQ33380.1"/>
    </source>
</evidence>
<dbReference type="EMBL" id="NFLJ01000031">
    <property type="protein sequence ID" value="OUQ33380.1"/>
    <property type="molecule type" value="Genomic_DNA"/>
</dbReference>
<sequence length="99" mass="11063">MKILLCCLAGVTSTLFSTKLKDAASRKRVDATVWSASEHAVEYSSNLADVILVEPQLKGSYEKIKADNPDKPVILISDDDFKNFNAQKIFDMAYEAYQK</sequence>
<evidence type="ECO:0000259" key="8">
    <source>
        <dbReference type="PROSITE" id="PS51100"/>
    </source>
</evidence>
<dbReference type="PANTHER" id="PTHR34581">
    <property type="entry name" value="PTS SYSTEM N,N'-DIACETYLCHITOBIOSE-SPECIFIC EIIB COMPONENT"/>
    <property type="match status" value="1"/>
</dbReference>
<evidence type="ECO:0000256" key="1">
    <source>
        <dbReference type="ARBA" id="ARBA00022448"/>
    </source>
</evidence>
<keyword evidence="4" id="KW-0808">Transferase</keyword>
<dbReference type="InterPro" id="IPR036095">
    <property type="entry name" value="PTS_EIIB-like_sf"/>
</dbReference>
<dbReference type="GO" id="GO:0009401">
    <property type="term" value="P:phosphoenolpyruvate-dependent sugar phosphotransferase system"/>
    <property type="evidence" value="ECO:0007669"/>
    <property type="project" value="UniProtKB-KW"/>
</dbReference>